<dbReference type="EMBL" id="KZ662874">
    <property type="protein sequence ID" value="PPS18056.1"/>
    <property type="molecule type" value="Genomic_DNA"/>
</dbReference>
<feature type="transmembrane region" description="Helical" evidence="1">
    <location>
        <begin position="129"/>
        <end position="152"/>
    </location>
</feature>
<keyword evidence="1" id="KW-1133">Transmembrane helix</keyword>
<evidence type="ECO:0000256" key="1">
    <source>
        <dbReference type="SAM" id="Phobius"/>
    </source>
</evidence>
<dbReference type="Pfam" id="PF05514">
    <property type="entry name" value="HR_lesion"/>
    <property type="match status" value="2"/>
</dbReference>
<sequence length="171" mass="18995">MGFASFAGRVFFASIFILSAWQIHNISKYRTGWLVLVDKAMPYSEKKMNSGIMKWFNEFGVDGGPAAKELIPKLDLAKKHISSQLHVNLPDIEVRQLVATAIILKGLGAILFVFGHGFGALLLVFRNAFIPIVLFLGICVAQCGALIFFVGMKNSMPKRQLRRKAPKRKAT</sequence>
<name>A0A2P5YR21_GOSBA</name>
<dbReference type="PANTHER" id="PTHR31474">
    <property type="entry name" value="HR-LIKE LESION-INDUCER"/>
    <property type="match status" value="1"/>
</dbReference>
<gene>
    <name evidence="2" type="ORF">GOBAR_AA02518</name>
</gene>
<dbReference type="Proteomes" id="UP000239757">
    <property type="component" value="Unassembled WGS sequence"/>
</dbReference>
<organism evidence="2 3">
    <name type="scientific">Gossypium barbadense</name>
    <name type="common">Sea Island cotton</name>
    <name type="synonym">Hibiscus barbadensis</name>
    <dbReference type="NCBI Taxonomy" id="3634"/>
    <lineage>
        <taxon>Eukaryota</taxon>
        <taxon>Viridiplantae</taxon>
        <taxon>Streptophyta</taxon>
        <taxon>Embryophyta</taxon>
        <taxon>Tracheophyta</taxon>
        <taxon>Spermatophyta</taxon>
        <taxon>Magnoliopsida</taxon>
        <taxon>eudicotyledons</taxon>
        <taxon>Gunneridae</taxon>
        <taxon>Pentapetalae</taxon>
        <taxon>rosids</taxon>
        <taxon>malvids</taxon>
        <taxon>Malvales</taxon>
        <taxon>Malvaceae</taxon>
        <taxon>Malvoideae</taxon>
        <taxon>Gossypium</taxon>
    </lineage>
</organism>
<accession>A0A2P5YR21</accession>
<reference evidence="2 3" key="1">
    <citation type="submission" date="2015-01" db="EMBL/GenBank/DDBJ databases">
        <title>Genome of allotetraploid Gossypium barbadense reveals genomic plasticity and fiber elongation in cotton evolution.</title>
        <authorList>
            <person name="Chen X."/>
            <person name="Liu X."/>
            <person name="Zhao B."/>
            <person name="Zheng H."/>
            <person name="Hu Y."/>
            <person name="Lu G."/>
            <person name="Yang C."/>
            <person name="Chen J."/>
            <person name="Shan C."/>
            <person name="Zhang L."/>
            <person name="Zhou Y."/>
            <person name="Wang L."/>
            <person name="Guo W."/>
            <person name="Bai Y."/>
            <person name="Ruan J."/>
            <person name="Shangguan X."/>
            <person name="Mao Y."/>
            <person name="Jiang J."/>
            <person name="Zhu Y."/>
            <person name="Lei J."/>
            <person name="Kang H."/>
            <person name="Chen S."/>
            <person name="He X."/>
            <person name="Wang R."/>
            <person name="Wang Y."/>
            <person name="Chen J."/>
            <person name="Wang L."/>
            <person name="Yu S."/>
            <person name="Wang B."/>
            <person name="Wei J."/>
            <person name="Song S."/>
            <person name="Lu X."/>
            <person name="Gao Z."/>
            <person name="Gu W."/>
            <person name="Deng X."/>
            <person name="Ma D."/>
            <person name="Wang S."/>
            <person name="Liang W."/>
            <person name="Fang L."/>
            <person name="Cai C."/>
            <person name="Zhu X."/>
            <person name="Zhou B."/>
            <person name="Zhang Y."/>
            <person name="Chen Z."/>
            <person name="Xu S."/>
            <person name="Zhu R."/>
            <person name="Wang S."/>
            <person name="Zhang T."/>
            <person name="Zhao G."/>
        </authorList>
    </citation>
    <scope>NUCLEOTIDE SEQUENCE [LARGE SCALE GENOMIC DNA]</scope>
    <source>
        <strain evidence="3">cv. Xinhai21</strain>
        <tissue evidence="2">Leaf</tissue>
    </source>
</reference>
<evidence type="ECO:0000313" key="3">
    <source>
        <dbReference type="Proteomes" id="UP000239757"/>
    </source>
</evidence>
<proteinExistence type="predicted"/>
<dbReference type="PANTHER" id="PTHR31474:SF4">
    <property type="entry name" value="NICOTIANA LESION-INDUCING LIKE"/>
    <property type="match status" value="1"/>
</dbReference>
<keyword evidence="1" id="KW-0812">Transmembrane</keyword>
<feature type="transmembrane region" description="Helical" evidence="1">
    <location>
        <begin position="102"/>
        <end position="123"/>
    </location>
</feature>
<protein>
    <submittedName>
        <fullName evidence="2">Uncharacterized protein</fullName>
    </submittedName>
</protein>
<dbReference type="InterPro" id="IPR008637">
    <property type="entry name" value="HR_lesion"/>
</dbReference>
<dbReference type="OrthoDB" id="529675at2759"/>
<feature type="transmembrane region" description="Helical" evidence="1">
    <location>
        <begin position="6"/>
        <end position="23"/>
    </location>
</feature>
<evidence type="ECO:0000313" key="2">
    <source>
        <dbReference type="EMBL" id="PPS18056.1"/>
    </source>
</evidence>
<dbReference type="AlphaFoldDB" id="A0A2P5YR21"/>
<keyword evidence="1" id="KW-0472">Membrane</keyword>